<evidence type="ECO:0000313" key="11">
    <source>
        <dbReference type="EMBL" id="KAF2158265.1"/>
    </source>
</evidence>
<feature type="transmembrane region" description="Helical" evidence="9">
    <location>
        <begin position="94"/>
        <end position="115"/>
    </location>
</feature>
<feature type="transmembrane region" description="Helical" evidence="9">
    <location>
        <begin position="354"/>
        <end position="372"/>
    </location>
</feature>
<evidence type="ECO:0000256" key="1">
    <source>
        <dbReference type="ARBA" id="ARBA00004651"/>
    </source>
</evidence>
<feature type="transmembrane region" description="Helical" evidence="9">
    <location>
        <begin position="264"/>
        <end position="284"/>
    </location>
</feature>
<dbReference type="PANTHER" id="PTHR23501:SF158">
    <property type="entry name" value="TRANSPORTER, PUTATIVE (AFU_ORTHOLOGUE AFUA_5G14490)-RELATED"/>
    <property type="match status" value="1"/>
</dbReference>
<dbReference type="InterPro" id="IPR011701">
    <property type="entry name" value="MFS"/>
</dbReference>
<evidence type="ECO:0000313" key="12">
    <source>
        <dbReference type="Proteomes" id="UP000799439"/>
    </source>
</evidence>
<evidence type="ECO:0000256" key="8">
    <source>
        <dbReference type="ARBA" id="ARBA00023180"/>
    </source>
</evidence>
<comment type="caution">
    <text evidence="11">The sequence shown here is derived from an EMBL/GenBank/DDBJ whole genome shotgun (WGS) entry which is preliminary data.</text>
</comment>
<proteinExistence type="inferred from homology"/>
<name>A0A9P4MKH3_9PEZI</name>
<dbReference type="AlphaFoldDB" id="A0A9P4MKH3"/>
<dbReference type="OrthoDB" id="10021397at2759"/>
<evidence type="ECO:0000259" key="10">
    <source>
        <dbReference type="PROSITE" id="PS50850"/>
    </source>
</evidence>
<keyword evidence="6 9" id="KW-1133">Transmembrane helix</keyword>
<feature type="transmembrane region" description="Helical" evidence="9">
    <location>
        <begin position="473"/>
        <end position="491"/>
    </location>
</feature>
<feature type="transmembrane region" description="Helical" evidence="9">
    <location>
        <begin position="327"/>
        <end position="348"/>
    </location>
</feature>
<feature type="transmembrane region" description="Helical" evidence="9">
    <location>
        <begin position="12"/>
        <end position="30"/>
    </location>
</feature>
<dbReference type="CDD" id="cd17502">
    <property type="entry name" value="MFS_Azr1_MDR_like"/>
    <property type="match status" value="1"/>
</dbReference>
<sequence length="510" mass="54363">MIFHQKLSSSTLFISALNATIVATAIPTISNDLKSASGYAWIGGAYILANTTSAPIWVKLSDIFGRKSILLSAVGLYFAATILCAVSISMKMLIASRALQGIAGGGLIQLVFVIVSDLYSLRERSLYIGYLEVMWAIAGGTGPVLGGFFTQHINWRWIFWISLPISGTSFILLFFFLRVHNPRTPLRRGLTAVDWYGSAAMLGLMTMLLLGLDFGGTTFAWDSPTVVGLIVAGSLMMVVFIMVEKRLAKYPLMPLDIFSVRSNVACLAVGFFHEFCVVSLEYYLPLFFQTALGRSPLLSGALSAPLSFVTGVSGILTGLIIHRSGRYLELIWVGSALLLVGCGLLMLLSAKSSVGSIIGFEMIIGIGAGLNFEPPILALQAHLPQDAVGTATSTANFIRNIAACLAIVIGGVVFQNTIGEHATALQAAGVPSNLVTSLTGNTAAANIGLISTIQDAKQRLVVHQAFADSVKGIWIMCIAMAAALTLSGLLVDKKHLSSEHEETKTGIKHD</sequence>
<feature type="transmembrane region" description="Helical" evidence="9">
    <location>
        <begin position="127"/>
        <end position="145"/>
    </location>
</feature>
<dbReference type="Proteomes" id="UP000799439">
    <property type="component" value="Unassembled WGS sequence"/>
</dbReference>
<evidence type="ECO:0000256" key="2">
    <source>
        <dbReference type="ARBA" id="ARBA00007520"/>
    </source>
</evidence>
<dbReference type="PROSITE" id="PS50850">
    <property type="entry name" value="MFS"/>
    <property type="match status" value="1"/>
</dbReference>
<organism evidence="11 12">
    <name type="scientific">Myriangium duriaei CBS 260.36</name>
    <dbReference type="NCBI Taxonomy" id="1168546"/>
    <lineage>
        <taxon>Eukaryota</taxon>
        <taxon>Fungi</taxon>
        <taxon>Dikarya</taxon>
        <taxon>Ascomycota</taxon>
        <taxon>Pezizomycotina</taxon>
        <taxon>Dothideomycetes</taxon>
        <taxon>Dothideomycetidae</taxon>
        <taxon>Myriangiales</taxon>
        <taxon>Myriangiaceae</taxon>
        <taxon>Myriangium</taxon>
    </lineage>
</organism>
<feature type="transmembrane region" description="Helical" evidence="9">
    <location>
        <begin position="189"/>
        <end position="212"/>
    </location>
</feature>
<dbReference type="InterPro" id="IPR020846">
    <property type="entry name" value="MFS_dom"/>
</dbReference>
<keyword evidence="8" id="KW-0325">Glycoprotein</keyword>
<dbReference type="Pfam" id="PF07690">
    <property type="entry name" value="MFS_1"/>
    <property type="match status" value="1"/>
</dbReference>
<reference evidence="11" key="1">
    <citation type="journal article" date="2020" name="Stud. Mycol.">
        <title>101 Dothideomycetes genomes: a test case for predicting lifestyles and emergence of pathogens.</title>
        <authorList>
            <person name="Haridas S."/>
            <person name="Albert R."/>
            <person name="Binder M."/>
            <person name="Bloem J."/>
            <person name="Labutti K."/>
            <person name="Salamov A."/>
            <person name="Andreopoulos B."/>
            <person name="Baker S."/>
            <person name="Barry K."/>
            <person name="Bills G."/>
            <person name="Bluhm B."/>
            <person name="Cannon C."/>
            <person name="Castanera R."/>
            <person name="Culley D."/>
            <person name="Daum C."/>
            <person name="Ezra D."/>
            <person name="Gonzalez J."/>
            <person name="Henrissat B."/>
            <person name="Kuo A."/>
            <person name="Liang C."/>
            <person name="Lipzen A."/>
            <person name="Lutzoni F."/>
            <person name="Magnuson J."/>
            <person name="Mondo S."/>
            <person name="Nolan M."/>
            <person name="Ohm R."/>
            <person name="Pangilinan J."/>
            <person name="Park H.-J."/>
            <person name="Ramirez L."/>
            <person name="Alfaro M."/>
            <person name="Sun H."/>
            <person name="Tritt A."/>
            <person name="Yoshinaga Y."/>
            <person name="Zwiers L.-H."/>
            <person name="Turgeon B."/>
            <person name="Goodwin S."/>
            <person name="Spatafora J."/>
            <person name="Crous P."/>
            <person name="Grigoriev I."/>
        </authorList>
    </citation>
    <scope>NUCLEOTIDE SEQUENCE</scope>
    <source>
        <strain evidence="11">CBS 260.36</strain>
    </source>
</reference>
<dbReference type="InterPro" id="IPR036259">
    <property type="entry name" value="MFS_trans_sf"/>
</dbReference>
<dbReference type="Gene3D" id="1.20.1250.20">
    <property type="entry name" value="MFS general substrate transporter like domains"/>
    <property type="match status" value="1"/>
</dbReference>
<accession>A0A9P4MKH3</accession>
<evidence type="ECO:0000256" key="3">
    <source>
        <dbReference type="ARBA" id="ARBA00022448"/>
    </source>
</evidence>
<feature type="transmembrane region" description="Helical" evidence="9">
    <location>
        <begin position="224"/>
        <end position="243"/>
    </location>
</feature>
<feature type="transmembrane region" description="Helical" evidence="9">
    <location>
        <begin position="36"/>
        <end position="57"/>
    </location>
</feature>
<feature type="domain" description="Major facilitator superfamily (MFS) profile" evidence="10">
    <location>
        <begin position="4"/>
        <end position="495"/>
    </location>
</feature>
<feature type="transmembrane region" description="Helical" evidence="9">
    <location>
        <begin position="296"/>
        <end position="320"/>
    </location>
</feature>
<dbReference type="FunFam" id="1.20.1720.10:FF:000014">
    <property type="entry name" value="MFS drug transporter, putative"/>
    <property type="match status" value="1"/>
</dbReference>
<dbReference type="PANTHER" id="PTHR23501">
    <property type="entry name" value="MAJOR FACILITATOR SUPERFAMILY"/>
    <property type="match status" value="1"/>
</dbReference>
<dbReference type="GO" id="GO:0022857">
    <property type="term" value="F:transmembrane transporter activity"/>
    <property type="evidence" value="ECO:0007669"/>
    <property type="project" value="InterPro"/>
</dbReference>
<comment type="similarity">
    <text evidence="2">Belongs to the major facilitator superfamily. TCR/Tet family.</text>
</comment>
<gene>
    <name evidence="11" type="ORF">K461DRAFT_326238</name>
</gene>
<keyword evidence="12" id="KW-1185">Reference proteome</keyword>
<dbReference type="GO" id="GO:0005886">
    <property type="term" value="C:plasma membrane"/>
    <property type="evidence" value="ECO:0007669"/>
    <property type="project" value="UniProtKB-SubCell"/>
</dbReference>
<dbReference type="EMBL" id="ML996081">
    <property type="protein sequence ID" value="KAF2158265.1"/>
    <property type="molecule type" value="Genomic_DNA"/>
</dbReference>
<feature type="transmembrane region" description="Helical" evidence="9">
    <location>
        <begin position="157"/>
        <end position="177"/>
    </location>
</feature>
<protein>
    <submittedName>
        <fullName evidence="11">MFS general substrate transporter</fullName>
    </submittedName>
</protein>
<evidence type="ECO:0000256" key="5">
    <source>
        <dbReference type="ARBA" id="ARBA00022692"/>
    </source>
</evidence>
<keyword evidence="7 9" id="KW-0472">Membrane</keyword>
<evidence type="ECO:0000256" key="7">
    <source>
        <dbReference type="ARBA" id="ARBA00023136"/>
    </source>
</evidence>
<evidence type="ECO:0000256" key="4">
    <source>
        <dbReference type="ARBA" id="ARBA00022475"/>
    </source>
</evidence>
<dbReference type="Gene3D" id="1.20.1720.10">
    <property type="entry name" value="Multidrug resistance protein D"/>
    <property type="match status" value="1"/>
</dbReference>
<keyword evidence="3" id="KW-0813">Transport</keyword>
<evidence type="ECO:0000256" key="9">
    <source>
        <dbReference type="SAM" id="Phobius"/>
    </source>
</evidence>
<keyword evidence="4" id="KW-1003">Cell membrane</keyword>
<keyword evidence="5 9" id="KW-0812">Transmembrane</keyword>
<feature type="transmembrane region" description="Helical" evidence="9">
    <location>
        <begin position="69"/>
        <end position="88"/>
    </location>
</feature>
<evidence type="ECO:0000256" key="6">
    <source>
        <dbReference type="ARBA" id="ARBA00022989"/>
    </source>
</evidence>
<comment type="subcellular location">
    <subcellularLocation>
        <location evidence="1">Cell membrane</location>
        <topology evidence="1">Multi-pass membrane protein</topology>
    </subcellularLocation>
</comment>
<dbReference type="SUPFAM" id="SSF103473">
    <property type="entry name" value="MFS general substrate transporter"/>
    <property type="match status" value="2"/>
</dbReference>
<dbReference type="PRINTS" id="PR01036">
    <property type="entry name" value="TCRTETB"/>
</dbReference>